<proteinExistence type="predicted"/>
<dbReference type="SUPFAM" id="SSF54171">
    <property type="entry name" value="DNA-binding domain"/>
    <property type="match status" value="1"/>
</dbReference>
<dbReference type="InterPro" id="IPR001471">
    <property type="entry name" value="AP2/ERF_dom"/>
</dbReference>
<feature type="compositionally biased region" description="Polar residues" evidence="6">
    <location>
        <begin position="23"/>
        <end position="32"/>
    </location>
</feature>
<comment type="caution">
    <text evidence="8">The sequence shown here is derived from an EMBL/GenBank/DDBJ whole genome shotgun (WGS) entry which is preliminary data.</text>
</comment>
<dbReference type="Pfam" id="PF00847">
    <property type="entry name" value="AP2"/>
    <property type="match status" value="1"/>
</dbReference>
<keyword evidence="2" id="KW-0805">Transcription regulation</keyword>
<gene>
    <name evidence="8" type="ORF">HHK36_030568</name>
</gene>
<dbReference type="EMBL" id="JABCRI010000024">
    <property type="protein sequence ID" value="KAF8377195.1"/>
    <property type="molecule type" value="Genomic_DNA"/>
</dbReference>
<dbReference type="PANTHER" id="PTHR31190:SF473">
    <property type="entry name" value="OS05G0437100 PROTEIN"/>
    <property type="match status" value="1"/>
</dbReference>
<evidence type="ECO:0000313" key="8">
    <source>
        <dbReference type="EMBL" id="KAF8377195.1"/>
    </source>
</evidence>
<dbReference type="InterPro" id="IPR044808">
    <property type="entry name" value="ERF_plant"/>
</dbReference>
<evidence type="ECO:0000256" key="1">
    <source>
        <dbReference type="ARBA" id="ARBA00004123"/>
    </source>
</evidence>
<name>A0A834YBB1_TETSI</name>
<dbReference type="GO" id="GO:0003677">
    <property type="term" value="F:DNA binding"/>
    <property type="evidence" value="ECO:0007669"/>
    <property type="project" value="UniProtKB-KW"/>
</dbReference>
<dbReference type="GO" id="GO:0005634">
    <property type="term" value="C:nucleus"/>
    <property type="evidence" value="ECO:0007669"/>
    <property type="project" value="UniProtKB-SubCell"/>
</dbReference>
<dbReference type="CDD" id="cd00018">
    <property type="entry name" value="AP2"/>
    <property type="match status" value="1"/>
</dbReference>
<dbReference type="PROSITE" id="PS51032">
    <property type="entry name" value="AP2_ERF"/>
    <property type="match status" value="1"/>
</dbReference>
<dbReference type="AlphaFoldDB" id="A0A834YBB1"/>
<dbReference type="PANTHER" id="PTHR31190">
    <property type="entry name" value="DNA-BINDING DOMAIN"/>
    <property type="match status" value="1"/>
</dbReference>
<evidence type="ECO:0000256" key="3">
    <source>
        <dbReference type="ARBA" id="ARBA00023125"/>
    </source>
</evidence>
<accession>A0A834YBB1</accession>
<feature type="region of interest" description="Disordered" evidence="6">
    <location>
        <begin position="272"/>
        <end position="318"/>
    </location>
</feature>
<evidence type="ECO:0000256" key="2">
    <source>
        <dbReference type="ARBA" id="ARBA00023015"/>
    </source>
</evidence>
<dbReference type="Proteomes" id="UP000655225">
    <property type="component" value="Unassembled WGS sequence"/>
</dbReference>
<evidence type="ECO:0000313" key="9">
    <source>
        <dbReference type="Proteomes" id="UP000655225"/>
    </source>
</evidence>
<dbReference type="PRINTS" id="PR00367">
    <property type="entry name" value="ETHRSPELEMNT"/>
</dbReference>
<feature type="domain" description="AP2/ERF" evidence="7">
    <location>
        <begin position="122"/>
        <end position="179"/>
    </location>
</feature>
<feature type="compositionally biased region" description="Polar residues" evidence="6">
    <location>
        <begin position="306"/>
        <end position="318"/>
    </location>
</feature>
<dbReference type="SMART" id="SM00380">
    <property type="entry name" value="AP2"/>
    <property type="match status" value="1"/>
</dbReference>
<evidence type="ECO:0000256" key="4">
    <source>
        <dbReference type="ARBA" id="ARBA00023163"/>
    </source>
</evidence>
<dbReference type="InterPro" id="IPR016177">
    <property type="entry name" value="DNA-bd_dom_sf"/>
</dbReference>
<keyword evidence="4" id="KW-0804">Transcription</keyword>
<organism evidence="8 9">
    <name type="scientific">Tetracentron sinense</name>
    <name type="common">Spur-leaf</name>
    <dbReference type="NCBI Taxonomy" id="13715"/>
    <lineage>
        <taxon>Eukaryota</taxon>
        <taxon>Viridiplantae</taxon>
        <taxon>Streptophyta</taxon>
        <taxon>Embryophyta</taxon>
        <taxon>Tracheophyta</taxon>
        <taxon>Spermatophyta</taxon>
        <taxon>Magnoliopsida</taxon>
        <taxon>Trochodendrales</taxon>
        <taxon>Trochodendraceae</taxon>
        <taxon>Tetracentron</taxon>
    </lineage>
</organism>
<dbReference type="OMA" id="QQMGNLR"/>
<feature type="region of interest" description="Disordered" evidence="6">
    <location>
        <begin position="23"/>
        <end position="53"/>
    </location>
</feature>
<dbReference type="Gene3D" id="3.30.730.10">
    <property type="entry name" value="AP2/ERF domain"/>
    <property type="match status" value="1"/>
</dbReference>
<reference evidence="8 9" key="1">
    <citation type="submission" date="2020-04" db="EMBL/GenBank/DDBJ databases">
        <title>Plant Genome Project.</title>
        <authorList>
            <person name="Zhang R.-G."/>
        </authorList>
    </citation>
    <scope>NUCLEOTIDE SEQUENCE [LARGE SCALE GENOMIC DNA]</scope>
    <source>
        <strain evidence="8">YNK0</strain>
        <tissue evidence="8">Leaf</tissue>
    </source>
</reference>
<comment type="subcellular location">
    <subcellularLocation>
        <location evidence="1">Nucleus</location>
    </subcellularLocation>
</comment>
<sequence length="318" mass="34799">MSAMVSALTHVLSGDFTSPVVSNPATASCSSSWGGGQKRGREEESTTGDQLSQSALEVHRGFGDFRTSQGDSSSAAPNFFNFVFFFFAISFSTVTEEGPRITAATSSPPQDENISQGEKRIKYRGVRQRPWGKWAAEIRDPHKAARVWLGTFETAEAAARAYDEAALRFRGNRAKLNFPESVRVRPSLTVSPATQLAISDFPATLLPVSPLPQPFIDQSQATQQLQSYDITRDYLEYSQLLQSCSDFQTQPSGLLEQMYYYSSLGSSFQAASPSLPLPSPNQQRGYFMPPETPGQGSRSDFPAPSWTASSHYPPSTSC</sequence>
<evidence type="ECO:0000259" key="7">
    <source>
        <dbReference type="PROSITE" id="PS51032"/>
    </source>
</evidence>
<protein>
    <recommendedName>
        <fullName evidence="7">AP2/ERF domain-containing protein</fullName>
    </recommendedName>
</protein>
<dbReference type="GO" id="GO:0009873">
    <property type="term" value="P:ethylene-activated signaling pathway"/>
    <property type="evidence" value="ECO:0007669"/>
    <property type="project" value="InterPro"/>
</dbReference>
<dbReference type="GO" id="GO:0003700">
    <property type="term" value="F:DNA-binding transcription factor activity"/>
    <property type="evidence" value="ECO:0007669"/>
    <property type="project" value="InterPro"/>
</dbReference>
<dbReference type="InterPro" id="IPR036955">
    <property type="entry name" value="AP2/ERF_dom_sf"/>
</dbReference>
<keyword evidence="9" id="KW-1185">Reference proteome</keyword>
<dbReference type="FunFam" id="3.30.730.10:FF:000001">
    <property type="entry name" value="Ethylene-responsive transcription factor 2"/>
    <property type="match status" value="1"/>
</dbReference>
<evidence type="ECO:0000256" key="6">
    <source>
        <dbReference type="SAM" id="MobiDB-lite"/>
    </source>
</evidence>
<keyword evidence="5" id="KW-0539">Nucleus</keyword>
<keyword evidence="3" id="KW-0238">DNA-binding</keyword>
<dbReference type="OrthoDB" id="1930739at2759"/>
<evidence type="ECO:0000256" key="5">
    <source>
        <dbReference type="ARBA" id="ARBA00023242"/>
    </source>
</evidence>